<dbReference type="GO" id="GO:0060042">
    <property type="term" value="P:retina morphogenesis in camera-type eye"/>
    <property type="evidence" value="ECO:0007669"/>
    <property type="project" value="Ensembl"/>
</dbReference>
<protein>
    <submittedName>
        <fullName evidence="11">T-box transcription factor 5a</fullName>
    </submittedName>
</protein>
<dbReference type="GO" id="GO:0005634">
    <property type="term" value="C:nucleus"/>
    <property type="evidence" value="ECO:0000318"/>
    <property type="project" value="GO_Central"/>
</dbReference>
<dbReference type="AlphaFoldDB" id="W5MLH8"/>
<dbReference type="Pfam" id="PF00907">
    <property type="entry name" value="T-box"/>
    <property type="match status" value="1"/>
</dbReference>
<sequence length="522" mass="58201">MADTEEGFGLPNTPGDSDSKDLQDDNKRENQTGASSKSPSPQTTYTQQQGMEGIKVYLHERELWTKFHEVGTEMIITKAGRRMFPSYKVKVTGLNPKTKYILLMDIVPADDHRYKFADNKWSVTGKAEPAMPGRLYVHPDSPATGAHWMRQLVSFQKLKLTNNHLDPFGHIILNSMHKYQPRLHIVKADENNGFGSKNTAFCTHVFSETAFIAVTSYQNHKITQLKIENNPFAKGFRGSDDMELHRMSRMQSKEYPVVPRSTVRQRVGSSQSPYGGDGRGVPTPGSLGSQYQCENGVTSTSQDLMAQSNPYPLSHEHNQVYHCAKRKVEDECQTAEHPYKKSYIESSPRDEDAYYRAGSYSQPPGLGAAPYRTESAQRQACMYASASQAADPVPSLEDISCNTWATVPPYSTCPVTAMQPMERMSYQHFSAHFTSGPLMPRLSGVANHASPQIADTHSMYQSSVPHQPLARQCGPQTGLQSPTAGLQGNEYLYPHTMPRNLSPHQYHPVHGVGIVPEWSESS</sequence>
<keyword evidence="7 8" id="KW-0539">Nucleus</keyword>
<dbReference type="GO" id="GO:0045944">
    <property type="term" value="P:positive regulation of transcription by RNA polymerase II"/>
    <property type="evidence" value="ECO:0007669"/>
    <property type="project" value="Ensembl"/>
</dbReference>
<dbReference type="FunFam" id="2.60.40.820:FF:000005">
    <property type="entry name" value="T-box transcription factor TBX5"/>
    <property type="match status" value="1"/>
</dbReference>
<evidence type="ECO:0000256" key="5">
    <source>
        <dbReference type="ARBA" id="ARBA00023125"/>
    </source>
</evidence>
<evidence type="ECO:0000313" key="11">
    <source>
        <dbReference type="Ensembl" id="ENSLOCP00000009237.1"/>
    </source>
</evidence>
<name>W5MLH8_LEPOC</name>
<feature type="region of interest" description="Disordered" evidence="9">
    <location>
        <begin position="255"/>
        <end position="285"/>
    </location>
</feature>
<evidence type="ECO:0000259" key="10">
    <source>
        <dbReference type="PROSITE" id="PS50252"/>
    </source>
</evidence>
<dbReference type="GO" id="GO:0036302">
    <property type="term" value="P:atrioventricular canal development"/>
    <property type="evidence" value="ECO:0007669"/>
    <property type="project" value="Ensembl"/>
</dbReference>
<dbReference type="PROSITE" id="PS01264">
    <property type="entry name" value="TBOX_2"/>
    <property type="match status" value="1"/>
</dbReference>
<dbReference type="InterPro" id="IPR008967">
    <property type="entry name" value="p53-like_TF_DNA-bd_sf"/>
</dbReference>
<dbReference type="PRINTS" id="PR00937">
    <property type="entry name" value="TBOX"/>
</dbReference>
<dbReference type="GO" id="GO:0003294">
    <property type="term" value="P:atrial ventricular junction remodeling"/>
    <property type="evidence" value="ECO:0007669"/>
    <property type="project" value="Ensembl"/>
</dbReference>
<dbReference type="GO" id="GO:0001708">
    <property type="term" value="P:cell fate specification"/>
    <property type="evidence" value="ECO:0000318"/>
    <property type="project" value="GO_Central"/>
</dbReference>
<evidence type="ECO:0000313" key="12">
    <source>
        <dbReference type="Proteomes" id="UP000018468"/>
    </source>
</evidence>
<dbReference type="Bgee" id="ENSLOCG00000007616">
    <property type="expression patterns" value="Expressed in heart and 3 other cell types or tissues"/>
</dbReference>
<feature type="domain" description="T-box" evidence="10">
    <location>
        <begin position="58"/>
        <end position="238"/>
    </location>
</feature>
<dbReference type="GO" id="GO:0035118">
    <property type="term" value="P:embryonic pectoral fin morphogenesis"/>
    <property type="evidence" value="ECO:0007669"/>
    <property type="project" value="Ensembl"/>
</dbReference>
<evidence type="ECO:0000256" key="8">
    <source>
        <dbReference type="PROSITE-ProRule" id="PRU00201"/>
    </source>
</evidence>
<feature type="compositionally biased region" description="Low complexity" evidence="9">
    <location>
        <begin position="35"/>
        <end position="48"/>
    </location>
</feature>
<dbReference type="SUPFAM" id="SSF49417">
    <property type="entry name" value="p53-like transcription factors"/>
    <property type="match status" value="1"/>
</dbReference>
<dbReference type="GO" id="GO:0003218">
    <property type="term" value="P:cardiac left ventricle formation"/>
    <property type="evidence" value="ECO:0000318"/>
    <property type="project" value="GO_Central"/>
</dbReference>
<comment type="subcellular location">
    <subcellularLocation>
        <location evidence="2">Cytoplasm</location>
    </subcellularLocation>
    <subcellularLocation>
        <location evidence="1 8">Nucleus</location>
    </subcellularLocation>
</comment>
<dbReference type="InterPro" id="IPR001699">
    <property type="entry name" value="TF_T-box"/>
</dbReference>
<dbReference type="InterPro" id="IPR018186">
    <property type="entry name" value="TF_T-box_CS"/>
</dbReference>
<dbReference type="STRING" id="7918.ENSLOCP00000009237"/>
<reference evidence="11" key="2">
    <citation type="submission" date="2025-08" db="UniProtKB">
        <authorList>
            <consortium name="Ensembl"/>
        </authorList>
    </citation>
    <scope>IDENTIFICATION</scope>
</reference>
<organism evidence="11 12">
    <name type="scientific">Lepisosteus oculatus</name>
    <name type="common">Spotted gar</name>
    <dbReference type="NCBI Taxonomy" id="7918"/>
    <lineage>
        <taxon>Eukaryota</taxon>
        <taxon>Metazoa</taxon>
        <taxon>Chordata</taxon>
        <taxon>Craniata</taxon>
        <taxon>Vertebrata</taxon>
        <taxon>Euteleostomi</taxon>
        <taxon>Actinopterygii</taxon>
        <taxon>Neopterygii</taxon>
        <taxon>Holostei</taxon>
        <taxon>Semionotiformes</taxon>
        <taxon>Lepisosteidae</taxon>
        <taxon>Lepisosteus</taxon>
    </lineage>
</organism>
<dbReference type="GO" id="GO:0003342">
    <property type="term" value="P:proepicardium development"/>
    <property type="evidence" value="ECO:0007669"/>
    <property type="project" value="Ensembl"/>
</dbReference>
<keyword evidence="6" id="KW-0804">Transcription</keyword>
<dbReference type="GO" id="GO:0003344">
    <property type="term" value="P:pericardium morphogenesis"/>
    <property type="evidence" value="ECO:0007669"/>
    <property type="project" value="Ensembl"/>
</dbReference>
<dbReference type="GO" id="GO:0001947">
    <property type="term" value="P:heart looping"/>
    <property type="evidence" value="ECO:0007669"/>
    <property type="project" value="Ensembl"/>
</dbReference>
<dbReference type="CDD" id="cd20189">
    <property type="entry name" value="T-box_TBX4_5-like"/>
    <property type="match status" value="1"/>
</dbReference>
<accession>W5MLH8</accession>
<dbReference type="InParanoid" id="W5MLH8"/>
<dbReference type="OMA" id="CMYASSV"/>
<dbReference type="GO" id="GO:0000981">
    <property type="term" value="F:DNA-binding transcription factor activity, RNA polymerase II-specific"/>
    <property type="evidence" value="ECO:0000318"/>
    <property type="project" value="GO_Central"/>
</dbReference>
<dbReference type="FunCoup" id="W5MLH8">
    <property type="interactions" value="153"/>
</dbReference>
<dbReference type="GO" id="GO:0055007">
    <property type="term" value="P:cardiac muscle cell differentiation"/>
    <property type="evidence" value="ECO:0007669"/>
    <property type="project" value="Ensembl"/>
</dbReference>
<dbReference type="PANTHER" id="PTHR11267">
    <property type="entry name" value="T-BOX PROTEIN-RELATED"/>
    <property type="match status" value="1"/>
</dbReference>
<proteinExistence type="predicted"/>
<dbReference type="PROSITE" id="PS01283">
    <property type="entry name" value="TBOX_1"/>
    <property type="match status" value="1"/>
</dbReference>
<dbReference type="InterPro" id="IPR036960">
    <property type="entry name" value="T-box_sf"/>
</dbReference>
<dbReference type="GO" id="GO:0006351">
    <property type="term" value="P:DNA-templated transcription"/>
    <property type="evidence" value="ECO:0007669"/>
    <property type="project" value="Ensembl"/>
</dbReference>
<dbReference type="HOGENOM" id="CLU_037025_1_0_1"/>
<dbReference type="GO" id="GO:0003146">
    <property type="term" value="P:heart jogging"/>
    <property type="evidence" value="ECO:0007669"/>
    <property type="project" value="Ensembl"/>
</dbReference>
<dbReference type="EMBL" id="AHAT01005209">
    <property type="status" value="NOT_ANNOTATED_CDS"/>
    <property type="molecule type" value="Genomic_DNA"/>
</dbReference>
<comment type="caution">
    <text evidence="8">Lacks conserved residue(s) required for the propagation of feature annotation.</text>
</comment>
<evidence type="ECO:0000256" key="1">
    <source>
        <dbReference type="ARBA" id="ARBA00004123"/>
    </source>
</evidence>
<reference evidence="11" key="3">
    <citation type="submission" date="2025-09" db="UniProtKB">
        <authorList>
            <consortium name="Ensembl"/>
        </authorList>
    </citation>
    <scope>IDENTIFICATION</scope>
</reference>
<dbReference type="GeneTree" id="ENSGT00940000156506"/>
<evidence type="ECO:0000256" key="9">
    <source>
        <dbReference type="SAM" id="MobiDB-lite"/>
    </source>
</evidence>
<dbReference type="SMART" id="SM00425">
    <property type="entry name" value="TBOX"/>
    <property type="match status" value="1"/>
</dbReference>
<dbReference type="GO" id="GO:0003190">
    <property type="term" value="P:atrioventricular valve formation"/>
    <property type="evidence" value="ECO:0007669"/>
    <property type="project" value="Ensembl"/>
</dbReference>
<dbReference type="PANTHER" id="PTHR11267:SF28">
    <property type="entry name" value="T-BOX TRANSCRIPTION FACTOR TBX5"/>
    <property type="match status" value="1"/>
</dbReference>
<evidence type="ECO:0000256" key="3">
    <source>
        <dbReference type="ARBA" id="ARBA00022490"/>
    </source>
</evidence>
<dbReference type="GO" id="GO:0000978">
    <property type="term" value="F:RNA polymerase II cis-regulatory region sequence-specific DNA binding"/>
    <property type="evidence" value="ECO:0000318"/>
    <property type="project" value="GO_Central"/>
</dbReference>
<dbReference type="GO" id="GO:0006357">
    <property type="term" value="P:regulation of transcription by RNA polymerase II"/>
    <property type="evidence" value="ECO:0000318"/>
    <property type="project" value="GO_Central"/>
</dbReference>
<dbReference type="GO" id="GO:0061629">
    <property type="term" value="F:RNA polymerase II-specific DNA-binding transcription factor binding"/>
    <property type="evidence" value="ECO:0007669"/>
    <property type="project" value="Ensembl"/>
</dbReference>
<dbReference type="GO" id="GO:0000785">
    <property type="term" value="C:chromatin"/>
    <property type="evidence" value="ECO:0000318"/>
    <property type="project" value="GO_Central"/>
</dbReference>
<keyword evidence="12" id="KW-1185">Reference proteome</keyword>
<dbReference type="GO" id="GO:0061026">
    <property type="term" value="P:cardiac muscle tissue regeneration"/>
    <property type="evidence" value="ECO:0007669"/>
    <property type="project" value="Ensembl"/>
</dbReference>
<keyword evidence="4" id="KW-0805">Transcription regulation</keyword>
<dbReference type="PROSITE" id="PS50252">
    <property type="entry name" value="TBOX_3"/>
    <property type="match status" value="1"/>
</dbReference>
<reference evidence="12" key="1">
    <citation type="submission" date="2011-12" db="EMBL/GenBank/DDBJ databases">
        <title>The Draft Genome of Lepisosteus oculatus.</title>
        <authorList>
            <consortium name="The Broad Institute Genome Assembly &amp; Analysis Group"/>
            <consortium name="Computational R&amp;D Group"/>
            <consortium name="and Sequencing Platform"/>
            <person name="Di Palma F."/>
            <person name="Alfoldi J."/>
            <person name="Johnson J."/>
            <person name="Berlin A."/>
            <person name="Gnerre S."/>
            <person name="Jaffe D."/>
            <person name="MacCallum I."/>
            <person name="Young S."/>
            <person name="Walker B.J."/>
            <person name="Lander E.S."/>
            <person name="Lindblad-Toh K."/>
        </authorList>
    </citation>
    <scope>NUCLEOTIDE SEQUENCE [LARGE SCALE GENOMIC DNA]</scope>
</reference>
<evidence type="ECO:0000256" key="2">
    <source>
        <dbReference type="ARBA" id="ARBA00004496"/>
    </source>
</evidence>
<dbReference type="GO" id="GO:0015629">
    <property type="term" value="C:actin cytoskeleton"/>
    <property type="evidence" value="ECO:0007669"/>
    <property type="project" value="Ensembl"/>
</dbReference>
<dbReference type="eggNOG" id="KOG3585">
    <property type="taxonomic scope" value="Eukaryota"/>
</dbReference>
<dbReference type="GO" id="GO:0005737">
    <property type="term" value="C:cytoplasm"/>
    <property type="evidence" value="ECO:0007669"/>
    <property type="project" value="UniProtKB-SubCell"/>
</dbReference>
<dbReference type="EMBL" id="AHAT01005210">
    <property type="status" value="NOT_ANNOTATED_CDS"/>
    <property type="molecule type" value="Genomic_DNA"/>
</dbReference>
<dbReference type="Proteomes" id="UP000018468">
    <property type="component" value="Linkage group LG20"/>
</dbReference>
<evidence type="ECO:0000256" key="4">
    <source>
        <dbReference type="ARBA" id="ARBA00023015"/>
    </source>
</evidence>
<evidence type="ECO:0000256" key="6">
    <source>
        <dbReference type="ARBA" id="ARBA00023163"/>
    </source>
</evidence>
<feature type="region of interest" description="Disordered" evidence="9">
    <location>
        <begin position="467"/>
        <end position="487"/>
    </location>
</feature>
<dbReference type="InterPro" id="IPR046360">
    <property type="entry name" value="T-box_DNA-bd"/>
</dbReference>
<evidence type="ECO:0000256" key="7">
    <source>
        <dbReference type="ARBA" id="ARBA00023242"/>
    </source>
</evidence>
<dbReference type="GO" id="GO:0007389">
    <property type="term" value="P:pattern specification process"/>
    <property type="evidence" value="ECO:0000318"/>
    <property type="project" value="GO_Central"/>
</dbReference>
<feature type="region of interest" description="Disordered" evidence="9">
    <location>
        <begin position="1"/>
        <end position="48"/>
    </location>
</feature>
<feature type="compositionally biased region" description="Polar residues" evidence="9">
    <location>
        <begin position="262"/>
        <end position="273"/>
    </location>
</feature>
<dbReference type="Gene3D" id="2.60.40.820">
    <property type="entry name" value="Transcription factor, T-box"/>
    <property type="match status" value="1"/>
</dbReference>
<keyword evidence="3" id="KW-0963">Cytoplasm</keyword>
<dbReference type="GO" id="GO:0021554">
    <property type="term" value="P:optic nerve development"/>
    <property type="evidence" value="ECO:0007669"/>
    <property type="project" value="Ensembl"/>
</dbReference>
<dbReference type="Ensembl" id="ENSLOCT00000009248.1">
    <property type="protein sequence ID" value="ENSLOCP00000009237.1"/>
    <property type="gene ID" value="ENSLOCG00000007616.1"/>
</dbReference>
<feature type="compositionally biased region" description="Basic and acidic residues" evidence="9">
    <location>
        <begin position="17"/>
        <end position="30"/>
    </location>
</feature>
<feature type="compositionally biased region" description="Polar residues" evidence="9">
    <location>
        <begin position="474"/>
        <end position="486"/>
    </location>
</feature>
<keyword evidence="5 8" id="KW-0238">DNA-binding</keyword>